<sequence>MKWIVIALDEETTMATERDVETYNEDRCRKERLDDVSSMEWMRLTDFDAFTCNPCHVSLGRRNLWREWGGVGRCSTCTRKEDIWNISRSPNSSRHHISSRRILSFVGAAGLPRSFSELFRTISEEEVDRTSCSGLLAYGHSRRTLSIILDVINANPVYFSGVDFCPLSFSISARTKLSIFLGRSKKSRRDIS</sequence>
<accession>A0A0H2RIR0</accession>
<name>A0A0H2RIR0_9AGAM</name>
<dbReference type="AlphaFoldDB" id="A0A0H2RIR0"/>
<dbReference type="Proteomes" id="UP000053477">
    <property type="component" value="Unassembled WGS sequence"/>
</dbReference>
<evidence type="ECO:0000313" key="2">
    <source>
        <dbReference type="Proteomes" id="UP000053477"/>
    </source>
</evidence>
<keyword evidence="2" id="KW-1185">Reference proteome</keyword>
<reference evidence="1 2" key="1">
    <citation type="submission" date="2015-04" db="EMBL/GenBank/DDBJ databases">
        <title>Complete genome sequence of Schizopora paradoxa KUC8140, a cosmopolitan wood degrader in East Asia.</title>
        <authorList>
            <consortium name="DOE Joint Genome Institute"/>
            <person name="Min B."/>
            <person name="Park H."/>
            <person name="Jang Y."/>
            <person name="Kim J.-J."/>
            <person name="Kim K.H."/>
            <person name="Pangilinan J."/>
            <person name="Lipzen A."/>
            <person name="Riley R."/>
            <person name="Grigoriev I.V."/>
            <person name="Spatafora J.W."/>
            <person name="Choi I.-G."/>
        </authorList>
    </citation>
    <scope>NUCLEOTIDE SEQUENCE [LARGE SCALE GENOMIC DNA]</scope>
    <source>
        <strain evidence="1 2">KUC8140</strain>
    </source>
</reference>
<proteinExistence type="predicted"/>
<dbReference type="EMBL" id="KQ085994">
    <property type="protein sequence ID" value="KLO11684.1"/>
    <property type="molecule type" value="Genomic_DNA"/>
</dbReference>
<protein>
    <submittedName>
        <fullName evidence="1">Uncharacterized protein</fullName>
    </submittedName>
</protein>
<gene>
    <name evidence="1" type="ORF">SCHPADRAFT_459489</name>
</gene>
<evidence type="ECO:0000313" key="1">
    <source>
        <dbReference type="EMBL" id="KLO11684.1"/>
    </source>
</evidence>
<dbReference type="InParanoid" id="A0A0H2RIR0"/>
<organism evidence="1 2">
    <name type="scientific">Schizopora paradoxa</name>
    <dbReference type="NCBI Taxonomy" id="27342"/>
    <lineage>
        <taxon>Eukaryota</taxon>
        <taxon>Fungi</taxon>
        <taxon>Dikarya</taxon>
        <taxon>Basidiomycota</taxon>
        <taxon>Agaricomycotina</taxon>
        <taxon>Agaricomycetes</taxon>
        <taxon>Hymenochaetales</taxon>
        <taxon>Schizoporaceae</taxon>
        <taxon>Schizopora</taxon>
    </lineage>
</organism>